<evidence type="ECO:0000313" key="3">
    <source>
        <dbReference type="Proteomes" id="UP000214603"/>
    </source>
</evidence>
<gene>
    <name evidence="2" type="ORF">CEY11_20090</name>
</gene>
<protein>
    <recommendedName>
        <fullName evidence="4">Lipoprotein</fullName>
    </recommendedName>
</protein>
<sequence>MRSLFLSGIKLLAAGALLACSQGSMASTTEWPASPSRLVLPSPYGTLQVKTTDYIYESHLLLDGKEVQPHMVGLLNIPYAFTLPGKLSALISVNSGSSVCPVQYRWVTLYKGGYHVSRPFGSCSSQIKVSAIGRRFELATPSKAAPNKIDIYVYDGRNIKQRVR</sequence>
<dbReference type="AlphaFoldDB" id="A0A225M4L5"/>
<proteinExistence type="predicted"/>
<evidence type="ECO:0008006" key="4">
    <source>
        <dbReference type="Google" id="ProtNLM"/>
    </source>
</evidence>
<keyword evidence="1" id="KW-0732">Signal</keyword>
<feature type="chain" id="PRO_5012262664" description="Lipoprotein" evidence="1">
    <location>
        <begin position="27"/>
        <end position="164"/>
    </location>
</feature>
<dbReference type="Proteomes" id="UP000214603">
    <property type="component" value="Unassembled WGS sequence"/>
</dbReference>
<comment type="caution">
    <text evidence="2">The sequence shown here is derived from an EMBL/GenBank/DDBJ whole genome shotgun (WGS) entry which is preliminary data.</text>
</comment>
<name>A0A225M4L5_9BURK</name>
<feature type="signal peptide" evidence="1">
    <location>
        <begin position="1"/>
        <end position="26"/>
    </location>
</feature>
<dbReference type="OrthoDB" id="8683086at2"/>
<keyword evidence="3" id="KW-1185">Reference proteome</keyword>
<accession>A0A225M4L5</accession>
<dbReference type="RefSeq" id="WP_088605205.1">
    <property type="nucleotide sequence ID" value="NZ_NJIH01000012.1"/>
</dbReference>
<evidence type="ECO:0000256" key="1">
    <source>
        <dbReference type="SAM" id="SignalP"/>
    </source>
</evidence>
<dbReference type="EMBL" id="NJIH01000012">
    <property type="protein sequence ID" value="OWT55632.1"/>
    <property type="molecule type" value="Genomic_DNA"/>
</dbReference>
<reference evidence="3" key="1">
    <citation type="submission" date="2017-06" db="EMBL/GenBank/DDBJ databases">
        <title>Herbaspirillum phytohormonus sp. nov., isolated from the root nodule of Robinia pseudoacacia in lead-zinc mine.</title>
        <authorList>
            <person name="Fan M."/>
            <person name="Lin Y."/>
        </authorList>
    </citation>
    <scope>NUCLEOTIDE SEQUENCE [LARGE SCALE GENOMIC DNA]</scope>
    <source>
        <strain evidence="3">SC-089</strain>
    </source>
</reference>
<evidence type="ECO:0000313" key="2">
    <source>
        <dbReference type="EMBL" id="OWT55632.1"/>
    </source>
</evidence>
<organism evidence="2 3">
    <name type="scientific">Candidimonas nitroreducens</name>
    <dbReference type="NCBI Taxonomy" id="683354"/>
    <lineage>
        <taxon>Bacteria</taxon>
        <taxon>Pseudomonadati</taxon>
        <taxon>Pseudomonadota</taxon>
        <taxon>Betaproteobacteria</taxon>
        <taxon>Burkholderiales</taxon>
        <taxon>Alcaligenaceae</taxon>
        <taxon>Candidimonas</taxon>
    </lineage>
</organism>